<dbReference type="NCBIfam" id="NF001629">
    <property type="entry name" value="PRK00415.1"/>
    <property type="match status" value="1"/>
</dbReference>
<gene>
    <name evidence="7" type="primary">rps27e</name>
    <name evidence="11" type="ORF">ELEJOALA_00034</name>
    <name evidence="12" type="ORF">JBICLBBK_00013</name>
    <name evidence="13" type="ORF">KDMJNAGO_00034</name>
    <name evidence="10" type="ORF">NANOEKIO_00034</name>
    <name evidence="9" type="ORF">PLNDPPDD_00008</name>
</gene>
<evidence type="ECO:0000256" key="6">
    <source>
        <dbReference type="ARBA" id="ARBA00023274"/>
    </source>
</evidence>
<evidence type="ECO:0000256" key="4">
    <source>
        <dbReference type="ARBA" id="ARBA00022833"/>
    </source>
</evidence>
<proteinExistence type="inferred from homology"/>
<reference evidence="13" key="1">
    <citation type="submission" date="2020-06" db="EMBL/GenBank/DDBJ databases">
        <title>Unique genomic features of the anaerobic methanotrophic archaea.</title>
        <authorList>
            <person name="Chadwick G.L."/>
            <person name="Skennerton C.T."/>
            <person name="Laso-Perez R."/>
            <person name="Leu A.O."/>
            <person name="Speth D.R."/>
            <person name="Yu H."/>
            <person name="Morgan-Lang C."/>
            <person name="Hatzenpichler R."/>
            <person name="Goudeau D."/>
            <person name="Malmstrom R."/>
            <person name="Brazelton W.J."/>
            <person name="Woyke T."/>
            <person name="Hallam S.J."/>
            <person name="Tyson G.W."/>
            <person name="Wegener G."/>
            <person name="Boetius A."/>
            <person name="Orphan V."/>
        </authorList>
    </citation>
    <scope>NUCLEOTIDE SEQUENCE</scope>
</reference>
<feature type="binding site" evidence="7">
    <location>
        <position position="23"/>
    </location>
    <ligand>
        <name>Zn(2+)</name>
        <dbReference type="ChEBI" id="CHEBI:29105"/>
    </ligand>
</feature>
<feature type="binding site" evidence="7">
    <location>
        <position position="20"/>
    </location>
    <ligand>
        <name>Zn(2+)</name>
        <dbReference type="ChEBI" id="CHEBI:29105"/>
    </ligand>
</feature>
<dbReference type="PANTHER" id="PTHR11594">
    <property type="entry name" value="40S RIBOSOMAL PROTEIN S27"/>
    <property type="match status" value="1"/>
</dbReference>
<evidence type="ECO:0000313" key="12">
    <source>
        <dbReference type="EMBL" id="QNO44609.1"/>
    </source>
</evidence>
<dbReference type="GO" id="GO:0003735">
    <property type="term" value="F:structural constituent of ribosome"/>
    <property type="evidence" value="ECO:0007669"/>
    <property type="project" value="InterPro"/>
</dbReference>
<dbReference type="EMBL" id="MT630854">
    <property type="protein sequence ID" value="QNO43724.1"/>
    <property type="molecule type" value="Genomic_DNA"/>
</dbReference>
<dbReference type="GO" id="GO:0008270">
    <property type="term" value="F:zinc ion binding"/>
    <property type="evidence" value="ECO:0007669"/>
    <property type="project" value="UniProtKB-UniRule"/>
</dbReference>
<protein>
    <recommendedName>
        <fullName evidence="7">Small ribosomal subunit protein eS27</fullName>
    </recommendedName>
</protein>
<evidence type="ECO:0000256" key="3">
    <source>
        <dbReference type="ARBA" id="ARBA00022771"/>
    </source>
</evidence>
<dbReference type="GO" id="GO:0006412">
    <property type="term" value="P:translation"/>
    <property type="evidence" value="ECO:0007669"/>
    <property type="project" value="UniProtKB-UniRule"/>
</dbReference>
<dbReference type="EMBL" id="MT630876">
    <property type="protein sequence ID" value="QNO43935.1"/>
    <property type="molecule type" value="Genomic_DNA"/>
</dbReference>
<feature type="binding site" evidence="7">
    <location>
        <position position="39"/>
    </location>
    <ligand>
        <name>Zn(2+)</name>
        <dbReference type="ChEBI" id="CHEBI:29105"/>
    </ligand>
</feature>
<keyword evidence="2 7" id="KW-0479">Metal-binding</keyword>
<dbReference type="EMBL" id="MT630989">
    <property type="protein sequence ID" value="QNO44609.1"/>
    <property type="molecule type" value="Genomic_DNA"/>
</dbReference>
<evidence type="ECO:0000313" key="10">
    <source>
        <dbReference type="EMBL" id="QNO43935.1"/>
    </source>
</evidence>
<dbReference type="Gene3D" id="2.20.25.100">
    <property type="entry name" value="Zn-binding ribosomal proteins"/>
    <property type="match status" value="1"/>
</dbReference>
<evidence type="ECO:0000313" key="13">
    <source>
        <dbReference type="EMBL" id="QNO45220.1"/>
    </source>
</evidence>
<dbReference type="GO" id="GO:0005840">
    <property type="term" value="C:ribosome"/>
    <property type="evidence" value="ECO:0007669"/>
    <property type="project" value="UniProtKB-KW"/>
</dbReference>
<keyword evidence="6 7" id="KW-0687">Ribonucleoprotein</keyword>
<feature type="zinc finger region" description="C4-type" evidence="7">
    <location>
        <begin position="20"/>
        <end position="42"/>
    </location>
</feature>
<evidence type="ECO:0000256" key="5">
    <source>
        <dbReference type="ARBA" id="ARBA00022980"/>
    </source>
</evidence>
<dbReference type="InterPro" id="IPR000592">
    <property type="entry name" value="Ribosomal_eS27"/>
</dbReference>
<feature type="binding site" evidence="7">
    <location>
        <position position="42"/>
    </location>
    <ligand>
        <name>Zn(2+)</name>
        <dbReference type="ChEBI" id="CHEBI:29105"/>
    </ligand>
</feature>
<evidence type="ECO:0000256" key="7">
    <source>
        <dbReference type="HAMAP-Rule" id="MF_00371"/>
    </source>
</evidence>
<evidence type="ECO:0000313" key="11">
    <source>
        <dbReference type="EMBL" id="QNO44488.1"/>
    </source>
</evidence>
<organism evidence="13">
    <name type="scientific">Candidatus Methanogaster sp. ANME-2c ERB4</name>
    <dbReference type="NCBI Taxonomy" id="2759911"/>
    <lineage>
        <taxon>Archaea</taxon>
        <taxon>Methanobacteriati</taxon>
        <taxon>Methanobacteriota</taxon>
        <taxon>Stenosarchaea group</taxon>
        <taxon>Methanomicrobia</taxon>
        <taxon>Methanosarcinales</taxon>
        <taxon>ANME-2 cluster</taxon>
        <taxon>Candidatus Methanogasteraceae</taxon>
        <taxon>Candidatus Methanogaster</taxon>
    </lineage>
</organism>
<sequence>MNPNKQIVPTPRSRFLRVKCTDCEHEQVIFGNASTVVTCIVCGRTLAEPTGGRSKILTPIVEVLE</sequence>
<dbReference type="EMBL" id="MT631079">
    <property type="protein sequence ID" value="QNO45220.1"/>
    <property type="molecule type" value="Genomic_DNA"/>
</dbReference>
<keyword evidence="3 7" id="KW-0863">Zinc-finger</keyword>
<dbReference type="SUPFAM" id="SSF57829">
    <property type="entry name" value="Zn-binding ribosomal proteins"/>
    <property type="match status" value="1"/>
</dbReference>
<comment type="subunit">
    <text evidence="7">Part of the 30S ribosomal subunit.</text>
</comment>
<evidence type="ECO:0000256" key="8">
    <source>
        <dbReference type="RuleBase" id="RU000671"/>
    </source>
</evidence>
<dbReference type="EMBL" id="MT630974">
    <property type="protein sequence ID" value="QNO44488.1"/>
    <property type="molecule type" value="Genomic_DNA"/>
</dbReference>
<dbReference type="GO" id="GO:1990904">
    <property type="term" value="C:ribonucleoprotein complex"/>
    <property type="evidence" value="ECO:0007669"/>
    <property type="project" value="UniProtKB-KW"/>
</dbReference>
<keyword evidence="5 7" id="KW-0689">Ribosomal protein</keyword>
<dbReference type="PROSITE" id="PS01168">
    <property type="entry name" value="RIBOSOMAL_S27E"/>
    <property type="match status" value="1"/>
</dbReference>
<dbReference type="FunFam" id="2.20.25.100:FF:000002">
    <property type="entry name" value="30S ribosomal protein S27e"/>
    <property type="match status" value="1"/>
</dbReference>
<name>A0A7G9YB36_9EURY</name>
<dbReference type="Pfam" id="PF01667">
    <property type="entry name" value="Ribosomal_S27e"/>
    <property type="match status" value="1"/>
</dbReference>
<evidence type="ECO:0000256" key="1">
    <source>
        <dbReference type="ARBA" id="ARBA00010919"/>
    </source>
</evidence>
<evidence type="ECO:0000256" key="2">
    <source>
        <dbReference type="ARBA" id="ARBA00022723"/>
    </source>
</evidence>
<comment type="cofactor">
    <cofactor evidence="7 8">
        <name>Zn(2+)</name>
        <dbReference type="ChEBI" id="CHEBI:29105"/>
    </cofactor>
    <text evidence="7 8">Binds 1 zinc ion per subunit.</text>
</comment>
<accession>A0A7G9YB36</accession>
<dbReference type="InterPro" id="IPR011332">
    <property type="entry name" value="Ribosomal_zn-bd"/>
</dbReference>
<dbReference type="InterPro" id="IPR023407">
    <property type="entry name" value="Ribosomal_eS27_Zn-bd_dom_sf"/>
</dbReference>
<dbReference type="HAMAP" id="MF_00371">
    <property type="entry name" value="Ribosomal_eS27"/>
    <property type="match status" value="1"/>
</dbReference>
<evidence type="ECO:0000313" key="9">
    <source>
        <dbReference type="EMBL" id="QNO43724.1"/>
    </source>
</evidence>
<keyword evidence="4 7" id="KW-0862">Zinc</keyword>
<dbReference type="AlphaFoldDB" id="A0A7G9YB36"/>
<comment type="similarity">
    <text evidence="1 7 8">Belongs to the eukaryotic ribosomal protein eS27 family.</text>
</comment>